<dbReference type="InterPro" id="IPR006035">
    <property type="entry name" value="Ureohydrolase"/>
</dbReference>
<comment type="similarity">
    <text evidence="4">Belongs to the arginase family.</text>
</comment>
<dbReference type="EMBL" id="JACWZY010000027">
    <property type="protein sequence ID" value="MBD2704067.1"/>
    <property type="molecule type" value="Genomic_DNA"/>
</dbReference>
<dbReference type="Pfam" id="PF00491">
    <property type="entry name" value="Arginase"/>
    <property type="match status" value="1"/>
</dbReference>
<dbReference type="GO" id="GO:0005829">
    <property type="term" value="C:cytosol"/>
    <property type="evidence" value="ECO:0007669"/>
    <property type="project" value="TreeGrafter"/>
</dbReference>
<comment type="caution">
    <text evidence="5">The sequence shown here is derived from an EMBL/GenBank/DDBJ whole genome shotgun (WGS) entry which is preliminary data.</text>
</comment>
<keyword evidence="1" id="KW-0479">Metal-binding</keyword>
<reference evidence="5" key="1">
    <citation type="submission" date="2020-09" db="EMBL/GenBank/DDBJ databases">
        <authorList>
            <person name="Kim M.K."/>
        </authorList>
    </citation>
    <scope>NUCLEOTIDE SEQUENCE</scope>
    <source>
        <strain evidence="5">BT702</strain>
    </source>
</reference>
<name>A0A927AUF7_9BACT</name>
<dbReference type="SUPFAM" id="SSF52768">
    <property type="entry name" value="Arginase/deacetylase"/>
    <property type="match status" value="1"/>
</dbReference>
<dbReference type="GO" id="GO:0004053">
    <property type="term" value="F:arginase activity"/>
    <property type="evidence" value="ECO:0007669"/>
    <property type="project" value="TreeGrafter"/>
</dbReference>
<evidence type="ECO:0000256" key="3">
    <source>
        <dbReference type="ARBA" id="ARBA00023211"/>
    </source>
</evidence>
<evidence type="ECO:0000313" key="6">
    <source>
        <dbReference type="Proteomes" id="UP000598820"/>
    </source>
</evidence>
<evidence type="ECO:0000256" key="4">
    <source>
        <dbReference type="PROSITE-ProRule" id="PRU00742"/>
    </source>
</evidence>
<keyword evidence="6" id="KW-1185">Reference proteome</keyword>
<dbReference type="PANTHER" id="PTHR43782:SF3">
    <property type="entry name" value="ARGINASE"/>
    <property type="match status" value="1"/>
</dbReference>
<evidence type="ECO:0000256" key="1">
    <source>
        <dbReference type="ARBA" id="ARBA00022723"/>
    </source>
</evidence>
<dbReference type="PRINTS" id="PR00116">
    <property type="entry name" value="ARGINASE"/>
</dbReference>
<keyword evidence="2" id="KW-0378">Hydrolase</keyword>
<dbReference type="GO" id="GO:0030145">
    <property type="term" value="F:manganese ion binding"/>
    <property type="evidence" value="ECO:0007669"/>
    <property type="project" value="TreeGrafter"/>
</dbReference>
<evidence type="ECO:0000313" key="5">
    <source>
        <dbReference type="EMBL" id="MBD2704067.1"/>
    </source>
</evidence>
<proteinExistence type="inferred from homology"/>
<dbReference type="PROSITE" id="PS51409">
    <property type="entry name" value="ARGINASE_2"/>
    <property type="match status" value="1"/>
</dbReference>
<accession>A0A927AUF7</accession>
<dbReference type="InterPro" id="IPR023696">
    <property type="entry name" value="Ureohydrolase_dom_sf"/>
</dbReference>
<dbReference type="Gene3D" id="3.40.800.10">
    <property type="entry name" value="Ureohydrolase domain"/>
    <property type="match status" value="1"/>
</dbReference>
<keyword evidence="3" id="KW-0464">Manganese</keyword>
<gene>
    <name evidence="5" type="ORF">IC229_25705</name>
</gene>
<evidence type="ECO:0000256" key="2">
    <source>
        <dbReference type="ARBA" id="ARBA00022801"/>
    </source>
</evidence>
<sequence length="297" mass="32360">MTYTYQLIEAPSILGPKPLGVELLPYALQRNGFLKESPTPLLVPTEVTDFSDKRASKYDVLNADKIAEYTIQLAEVIGQVRAKKLFPVVLGGDCSILLGCMLALKKDGVYGLAHVDAHADFYQPEAEPYGEAASMDLALVVGRGPALLTDIHQLKPYVQENHVVQLGQRDADEADRAGSQRIEDSAIHCFDLAAIQSKGISAVLNEAIQQLTVTELAGYWVHFDVDVLADSIMPAVDYRIPGGISFDEATEILQSLLQTSKACGLSITIFNPKLDPTGKLTQQLVDCLHRALLINKT</sequence>
<dbReference type="RefSeq" id="WP_190890356.1">
    <property type="nucleotide sequence ID" value="NZ_JACWZY010000027.1"/>
</dbReference>
<dbReference type="AlphaFoldDB" id="A0A927AUF7"/>
<dbReference type="Proteomes" id="UP000598820">
    <property type="component" value="Unassembled WGS sequence"/>
</dbReference>
<organism evidence="5 6">
    <name type="scientific">Spirosoma profusum</name>
    <dbReference type="NCBI Taxonomy" id="2771354"/>
    <lineage>
        <taxon>Bacteria</taxon>
        <taxon>Pseudomonadati</taxon>
        <taxon>Bacteroidota</taxon>
        <taxon>Cytophagia</taxon>
        <taxon>Cytophagales</taxon>
        <taxon>Cytophagaceae</taxon>
        <taxon>Spirosoma</taxon>
    </lineage>
</organism>
<dbReference type="CDD" id="cd09999">
    <property type="entry name" value="Arginase-like_1"/>
    <property type="match status" value="1"/>
</dbReference>
<dbReference type="PANTHER" id="PTHR43782">
    <property type="entry name" value="ARGINASE"/>
    <property type="match status" value="1"/>
</dbReference>
<protein>
    <submittedName>
        <fullName evidence="5">Arginase family protein</fullName>
    </submittedName>
</protein>